<dbReference type="NCBIfam" id="NF001936">
    <property type="entry name" value="PRK00714.1-3"/>
    <property type="match status" value="1"/>
</dbReference>
<dbReference type="EMBL" id="SUNI01000004">
    <property type="protein sequence ID" value="TJZ92564.1"/>
    <property type="molecule type" value="Genomic_DNA"/>
</dbReference>
<dbReference type="NCBIfam" id="NF001938">
    <property type="entry name" value="PRK00714.1-5"/>
    <property type="match status" value="1"/>
</dbReference>
<evidence type="ECO:0000256" key="2">
    <source>
        <dbReference type="ARBA" id="ARBA00001946"/>
    </source>
</evidence>
<dbReference type="SUPFAM" id="SSF55811">
    <property type="entry name" value="Nudix"/>
    <property type="match status" value="1"/>
</dbReference>
<reference evidence="6 7" key="1">
    <citation type="submission" date="2019-04" db="EMBL/GenBank/DDBJ databases">
        <authorList>
            <person name="Li J."/>
        </authorList>
    </citation>
    <scope>NUCLEOTIDE SEQUENCE [LARGE SCALE GENOMIC DNA]</scope>
    <source>
        <strain evidence="6 7">KCTC 42687</strain>
    </source>
</reference>
<gene>
    <name evidence="4" type="primary">rppH</name>
    <name evidence="4" type="synonym">nudH</name>
    <name evidence="6" type="ORF">FA743_06770</name>
</gene>
<dbReference type="GO" id="GO:0019693">
    <property type="term" value="P:ribose phosphate metabolic process"/>
    <property type="evidence" value="ECO:0007669"/>
    <property type="project" value="TreeGrafter"/>
</dbReference>
<keyword evidence="3 4" id="KW-0378">Hydrolase</keyword>
<dbReference type="GO" id="GO:0008893">
    <property type="term" value="F:guanosine-3',5'-bis(diphosphate) 3'-diphosphatase activity"/>
    <property type="evidence" value="ECO:0007669"/>
    <property type="project" value="TreeGrafter"/>
</dbReference>
<comment type="cofactor">
    <cofactor evidence="4">
        <name>a divalent metal cation</name>
        <dbReference type="ChEBI" id="CHEBI:60240"/>
    </cofactor>
</comment>
<comment type="function">
    <text evidence="4">Accelerates the degradation of transcripts by removing pyrophosphate from the 5'-end of triphosphorylated RNA, leading to a more labile monophosphorylated state that can stimulate subsequent ribonuclease cleavage.</text>
</comment>
<evidence type="ECO:0000256" key="4">
    <source>
        <dbReference type="HAMAP-Rule" id="MF_00298"/>
    </source>
</evidence>
<dbReference type="OrthoDB" id="9816040at2"/>
<dbReference type="PANTHER" id="PTHR11839">
    <property type="entry name" value="UDP/ADP-SUGAR PYROPHOSPHATASE"/>
    <property type="match status" value="1"/>
</dbReference>
<evidence type="ECO:0000256" key="3">
    <source>
        <dbReference type="ARBA" id="ARBA00022801"/>
    </source>
</evidence>
<protein>
    <recommendedName>
        <fullName evidence="4">RNA pyrophosphohydrolase</fullName>
        <ecNumber evidence="4">3.6.1.-</ecNumber>
    </recommendedName>
    <alternativeName>
        <fullName evidence="4">(Di)nucleoside polyphosphate hydrolase</fullName>
    </alternativeName>
</protein>
<dbReference type="InterPro" id="IPR015797">
    <property type="entry name" value="NUDIX_hydrolase-like_dom_sf"/>
</dbReference>
<sequence>MTRPTGAEAEAPDLVGPGGLPYRPCAGVVLVNRDGLVFAGHRLDMPGAWQMPQGGIDGDETPREAALRELTEETGVGPDLVEVLAETPDWVVYDLPPDMLGRVWKGRFGGQRQKWLLLRFLGEDRDVAIETAHPEFDRWQWMRADDLLENIVPFKRAVYAEVLDAFRDHLA</sequence>
<organism evidence="6 7">
    <name type="scientific">Paracoccus gahaiensis</name>
    <dbReference type="NCBI Taxonomy" id="1706839"/>
    <lineage>
        <taxon>Bacteria</taxon>
        <taxon>Pseudomonadati</taxon>
        <taxon>Pseudomonadota</taxon>
        <taxon>Alphaproteobacteria</taxon>
        <taxon>Rhodobacterales</taxon>
        <taxon>Paracoccaceae</taxon>
        <taxon>Paracoccus</taxon>
    </lineage>
</organism>
<dbReference type="Proteomes" id="UP000309747">
    <property type="component" value="Unassembled WGS sequence"/>
</dbReference>
<keyword evidence="7" id="KW-1185">Reference proteome</keyword>
<feature type="domain" description="Nudix hydrolase" evidence="5">
    <location>
        <begin position="21"/>
        <end position="164"/>
    </location>
</feature>
<dbReference type="PROSITE" id="PS00893">
    <property type="entry name" value="NUDIX_BOX"/>
    <property type="match status" value="1"/>
</dbReference>
<evidence type="ECO:0000256" key="1">
    <source>
        <dbReference type="ARBA" id="ARBA00001936"/>
    </source>
</evidence>
<dbReference type="Pfam" id="PF00293">
    <property type="entry name" value="NUDIX"/>
    <property type="match status" value="1"/>
</dbReference>
<feature type="short sequence motif" description="Nudix box" evidence="4">
    <location>
        <begin position="54"/>
        <end position="75"/>
    </location>
</feature>
<dbReference type="PRINTS" id="PR00502">
    <property type="entry name" value="NUDIXFAMILY"/>
</dbReference>
<dbReference type="PROSITE" id="PS51462">
    <property type="entry name" value="NUDIX"/>
    <property type="match status" value="1"/>
</dbReference>
<dbReference type="RefSeq" id="WP_136885117.1">
    <property type="nucleotide sequence ID" value="NZ_SUNI01000004.1"/>
</dbReference>
<proteinExistence type="inferred from homology"/>
<dbReference type="AlphaFoldDB" id="A0A4U0RW48"/>
<comment type="caution">
    <text evidence="6">The sequence shown here is derived from an EMBL/GenBank/DDBJ whole genome shotgun (WGS) entry which is preliminary data.</text>
</comment>
<dbReference type="InterPro" id="IPR020084">
    <property type="entry name" value="NUDIX_hydrolase_CS"/>
</dbReference>
<evidence type="ECO:0000313" key="7">
    <source>
        <dbReference type="Proteomes" id="UP000309747"/>
    </source>
</evidence>
<evidence type="ECO:0000313" key="6">
    <source>
        <dbReference type="EMBL" id="TJZ92564.1"/>
    </source>
</evidence>
<dbReference type="GO" id="GO:0006753">
    <property type="term" value="P:nucleoside phosphate metabolic process"/>
    <property type="evidence" value="ECO:0007669"/>
    <property type="project" value="TreeGrafter"/>
</dbReference>
<accession>A0A4U0RW48</accession>
<dbReference type="HAMAP" id="MF_00298">
    <property type="entry name" value="Nudix_RppH"/>
    <property type="match status" value="1"/>
</dbReference>
<dbReference type="EC" id="3.6.1.-" evidence="4"/>
<comment type="cofactor">
    <cofactor evidence="1">
        <name>Mn(2+)</name>
        <dbReference type="ChEBI" id="CHEBI:29035"/>
    </cofactor>
</comment>
<comment type="cofactor">
    <cofactor evidence="2">
        <name>Mg(2+)</name>
        <dbReference type="ChEBI" id="CHEBI:18420"/>
    </cofactor>
</comment>
<dbReference type="Gene3D" id="3.90.79.10">
    <property type="entry name" value="Nucleoside Triphosphate Pyrophosphohydrolase"/>
    <property type="match status" value="1"/>
</dbReference>
<name>A0A4U0RW48_9RHOB</name>
<dbReference type="InterPro" id="IPR020476">
    <property type="entry name" value="Nudix_hydrolase"/>
</dbReference>
<evidence type="ECO:0000259" key="5">
    <source>
        <dbReference type="PROSITE" id="PS51462"/>
    </source>
</evidence>
<dbReference type="InterPro" id="IPR000086">
    <property type="entry name" value="NUDIX_hydrolase_dom"/>
</dbReference>
<dbReference type="NCBIfam" id="NF001937">
    <property type="entry name" value="PRK00714.1-4"/>
    <property type="match status" value="1"/>
</dbReference>
<comment type="similarity">
    <text evidence="4">Belongs to the Nudix hydrolase family. RppH subfamily.</text>
</comment>
<dbReference type="CDD" id="cd03671">
    <property type="entry name" value="NUDIX_Ap4A_hydrolase_plant_like"/>
    <property type="match status" value="1"/>
</dbReference>
<dbReference type="GO" id="GO:0034432">
    <property type="term" value="F:bis(5'-adenosyl)-pentaphosphatase activity"/>
    <property type="evidence" value="ECO:0007669"/>
    <property type="project" value="TreeGrafter"/>
</dbReference>
<dbReference type="InterPro" id="IPR022927">
    <property type="entry name" value="RppH"/>
</dbReference>
<dbReference type="PANTHER" id="PTHR11839:SF22">
    <property type="entry name" value="NUDIX HYDROLASE 26, CHLOROPLASTIC"/>
    <property type="match status" value="1"/>
</dbReference>